<dbReference type="PIRSF" id="PIRSF000505">
    <property type="entry name" value="EPSPS"/>
    <property type="match status" value="1"/>
</dbReference>
<feature type="binding site" evidence="9">
    <location>
        <position position="175"/>
    </location>
    <ligand>
        <name>3-phosphoshikimate</name>
        <dbReference type="ChEBI" id="CHEBI:145989"/>
    </ligand>
</feature>
<dbReference type="PANTHER" id="PTHR21090">
    <property type="entry name" value="AROM/DEHYDROQUINATE SYNTHASE"/>
    <property type="match status" value="1"/>
</dbReference>
<evidence type="ECO:0000256" key="9">
    <source>
        <dbReference type="HAMAP-Rule" id="MF_00210"/>
    </source>
</evidence>
<dbReference type="GO" id="GO:0008652">
    <property type="term" value="P:amino acid biosynthetic process"/>
    <property type="evidence" value="ECO:0007669"/>
    <property type="project" value="UniProtKB-KW"/>
</dbReference>
<dbReference type="GO" id="GO:0005737">
    <property type="term" value="C:cytoplasm"/>
    <property type="evidence" value="ECO:0007669"/>
    <property type="project" value="UniProtKB-SubCell"/>
</dbReference>
<accession>A0A833M8P0</accession>
<dbReference type="InterPro" id="IPR036968">
    <property type="entry name" value="Enolpyruvate_Tfrase_sf"/>
</dbReference>
<comment type="catalytic activity">
    <reaction evidence="8">
        <text>3-phosphoshikimate + phosphoenolpyruvate = 5-O-(1-carboxyvinyl)-3-phosphoshikimate + phosphate</text>
        <dbReference type="Rhea" id="RHEA:21256"/>
        <dbReference type="ChEBI" id="CHEBI:43474"/>
        <dbReference type="ChEBI" id="CHEBI:57701"/>
        <dbReference type="ChEBI" id="CHEBI:58702"/>
        <dbReference type="ChEBI" id="CHEBI:145989"/>
        <dbReference type="EC" id="2.5.1.19"/>
    </reaction>
    <physiologicalReaction direction="left-to-right" evidence="8">
        <dbReference type="Rhea" id="RHEA:21257"/>
    </physiologicalReaction>
</comment>
<dbReference type="Pfam" id="PF00275">
    <property type="entry name" value="EPSP_synthase"/>
    <property type="match status" value="1"/>
</dbReference>
<keyword evidence="7 9" id="KW-0057">Aromatic amino acid biosynthesis</keyword>
<feature type="binding site" evidence="9">
    <location>
        <position position="102"/>
    </location>
    <ligand>
        <name>phosphoenolpyruvate</name>
        <dbReference type="ChEBI" id="CHEBI:58702"/>
    </ligand>
</feature>
<feature type="binding site" evidence="9">
    <location>
        <position position="395"/>
    </location>
    <ligand>
        <name>phosphoenolpyruvate</name>
        <dbReference type="ChEBI" id="CHEBI:58702"/>
    </ligand>
</feature>
<feature type="binding site" evidence="9">
    <location>
        <position position="30"/>
    </location>
    <ligand>
        <name>3-phosphoshikimate</name>
        <dbReference type="ChEBI" id="CHEBI:145989"/>
    </ligand>
</feature>
<dbReference type="InterPro" id="IPR001986">
    <property type="entry name" value="Enolpyruvate_Tfrase_dom"/>
</dbReference>
<proteinExistence type="inferred from homology"/>
<dbReference type="NCBIfam" id="TIGR01356">
    <property type="entry name" value="aroA"/>
    <property type="match status" value="1"/>
</dbReference>
<evidence type="ECO:0000256" key="1">
    <source>
        <dbReference type="ARBA" id="ARBA00002174"/>
    </source>
</evidence>
<keyword evidence="12" id="KW-1185">Reference proteome</keyword>
<dbReference type="GO" id="GO:0009073">
    <property type="term" value="P:aromatic amino acid family biosynthetic process"/>
    <property type="evidence" value="ECO:0007669"/>
    <property type="project" value="UniProtKB-KW"/>
</dbReference>
<feature type="domain" description="Enolpyruvate transferase" evidence="10">
    <location>
        <begin position="16"/>
        <end position="430"/>
    </location>
</feature>
<dbReference type="EC" id="2.5.1.19" evidence="9"/>
<evidence type="ECO:0000313" key="12">
    <source>
        <dbReference type="Proteomes" id="UP000465601"/>
    </source>
</evidence>
<dbReference type="InterPro" id="IPR013792">
    <property type="entry name" value="RNA3'P_cycl/enolpyr_Trfase_a/b"/>
</dbReference>
<dbReference type="PROSITE" id="PS00885">
    <property type="entry name" value="EPSP_SYNTHASE_2"/>
    <property type="match status" value="1"/>
</dbReference>
<feature type="binding site" evidence="9">
    <location>
        <position position="353"/>
    </location>
    <ligand>
        <name>phosphoenolpyruvate</name>
        <dbReference type="ChEBI" id="CHEBI:58702"/>
    </ligand>
</feature>
<evidence type="ECO:0000256" key="8">
    <source>
        <dbReference type="ARBA" id="ARBA00044633"/>
    </source>
</evidence>
<evidence type="ECO:0000313" key="11">
    <source>
        <dbReference type="EMBL" id="KAB3526739.1"/>
    </source>
</evidence>
<protein>
    <recommendedName>
        <fullName evidence="9">3-phosphoshikimate 1-carboxyvinyltransferase</fullName>
        <ecNumber evidence="9">2.5.1.19</ecNumber>
    </recommendedName>
    <alternativeName>
        <fullName evidence="9">5-enolpyruvylshikimate-3-phosphate synthase</fullName>
        <shortName evidence="9">EPSP synthase</shortName>
        <shortName evidence="9">EPSPS</shortName>
    </alternativeName>
</protein>
<evidence type="ECO:0000256" key="2">
    <source>
        <dbReference type="ARBA" id="ARBA00004811"/>
    </source>
</evidence>
<dbReference type="AlphaFoldDB" id="A0A833M8P0"/>
<comment type="subunit">
    <text evidence="9">Monomer.</text>
</comment>
<reference evidence="11 12" key="1">
    <citation type="submission" date="2019-10" db="EMBL/GenBank/DDBJ databases">
        <title>Alkaliphilus serpentinus sp. nov. and Alkaliphilus pronyensis sp. nov., two novel anaerobic alkaliphilic species isolated from the serpentinized-hosted hydrothermal field of the Prony Bay (New Caledonia).</title>
        <authorList>
            <person name="Postec A."/>
        </authorList>
    </citation>
    <scope>NUCLEOTIDE SEQUENCE [LARGE SCALE GENOMIC DNA]</scope>
    <source>
        <strain evidence="11 12">LacT</strain>
    </source>
</reference>
<dbReference type="Gene3D" id="3.65.10.10">
    <property type="entry name" value="Enolpyruvate transferase domain"/>
    <property type="match status" value="2"/>
</dbReference>
<dbReference type="Proteomes" id="UP000465601">
    <property type="component" value="Unassembled WGS sequence"/>
</dbReference>
<comment type="pathway">
    <text evidence="2 9">Metabolic intermediate biosynthesis; chorismate biosynthesis; chorismate from D-erythrose 4-phosphate and phosphoenolpyruvate: step 6/7.</text>
</comment>
<dbReference type="SUPFAM" id="SSF55205">
    <property type="entry name" value="EPT/RTPC-like"/>
    <property type="match status" value="1"/>
</dbReference>
<dbReference type="EMBL" id="WBZB01000048">
    <property type="protein sequence ID" value="KAB3526739.1"/>
    <property type="molecule type" value="Genomic_DNA"/>
</dbReference>
<feature type="binding site" evidence="9">
    <location>
        <position position="30"/>
    </location>
    <ligand>
        <name>phosphoenolpyruvate</name>
        <dbReference type="ChEBI" id="CHEBI:58702"/>
    </ligand>
</feature>
<comment type="subcellular location">
    <subcellularLocation>
        <location evidence="9">Cytoplasm</location>
    </subcellularLocation>
</comment>
<evidence type="ECO:0000259" key="10">
    <source>
        <dbReference type="Pfam" id="PF00275"/>
    </source>
</evidence>
<feature type="binding site" evidence="9">
    <location>
        <position position="322"/>
    </location>
    <ligand>
        <name>3-phosphoshikimate</name>
        <dbReference type="ChEBI" id="CHEBI:145989"/>
    </ligand>
</feature>
<keyword evidence="4 9" id="KW-0963">Cytoplasm</keyword>
<evidence type="ECO:0000256" key="5">
    <source>
        <dbReference type="ARBA" id="ARBA00022605"/>
    </source>
</evidence>
<dbReference type="InterPro" id="IPR023193">
    <property type="entry name" value="EPSP_synthase_CS"/>
</dbReference>
<dbReference type="GO" id="GO:0009423">
    <property type="term" value="P:chorismate biosynthetic process"/>
    <property type="evidence" value="ECO:0007669"/>
    <property type="project" value="UniProtKB-UniRule"/>
</dbReference>
<evidence type="ECO:0000256" key="3">
    <source>
        <dbReference type="ARBA" id="ARBA00009948"/>
    </source>
</evidence>
<comment type="caution">
    <text evidence="11">The sequence shown here is derived from an EMBL/GenBank/DDBJ whole genome shotgun (WGS) entry which is preliminary data.</text>
</comment>
<feature type="binding site" evidence="9">
    <location>
        <position position="177"/>
    </location>
    <ligand>
        <name>3-phosphoshikimate</name>
        <dbReference type="ChEBI" id="CHEBI:145989"/>
    </ligand>
</feature>
<dbReference type="FunFam" id="3.65.10.10:FF:000005">
    <property type="entry name" value="3-phosphoshikimate 1-carboxyvinyltransferase"/>
    <property type="match status" value="1"/>
</dbReference>
<comment type="similarity">
    <text evidence="3 9">Belongs to the EPSP synthase family.</text>
</comment>
<feature type="binding site" evidence="9">
    <location>
        <position position="130"/>
    </location>
    <ligand>
        <name>phosphoenolpyruvate</name>
        <dbReference type="ChEBI" id="CHEBI:58702"/>
    </ligand>
</feature>
<keyword evidence="5 9" id="KW-0028">Amino-acid biosynthesis</keyword>
<keyword evidence="6 9" id="KW-0808">Transferase</keyword>
<evidence type="ECO:0000256" key="6">
    <source>
        <dbReference type="ARBA" id="ARBA00022679"/>
    </source>
</evidence>
<feature type="binding site" evidence="9">
    <location>
        <position position="31"/>
    </location>
    <ligand>
        <name>3-phosphoshikimate</name>
        <dbReference type="ChEBI" id="CHEBI:145989"/>
    </ligand>
</feature>
<dbReference type="OrthoDB" id="9809920at2"/>
<sequence>MDLLIKIGGINMAFKKAHYITGELSIPGDKSISHRGIMLAGITQGKSIIKNFLISQDTLSTINAMKALGVEINMDASRVEVKGRGLWGLKEPEDIINAGNSGTTLRLLSGILAGQSFLTIITGDASLRKRPMARIVAPLQEMGAKIEGRDNGRLAPLSIRGGNLMGIQYKSPISSAQVKSAILMAGLYATGETLVYEAPQSRDHTERMLKAFGGNIQYHNDAVILSPSELYPQKLEIPGDISSGAFFMVAAALLPGSHLRLKNIGLNPTRTGIIDVLRSMGAIIQLDNLRISGGEEIGDLIIEGCKLKGTVISKEIIPRLIDEIPIIAVAAALAEGKTIIRGAEELKYKESNRIAAMVNEMTKLGIKIKDLPDGMEIEGPNRIKGATVESYNDHRVAMSLAICGLFSEGSININNDQCIAVSFPDFYDKLKEIVK</sequence>
<feature type="binding site" evidence="9">
    <location>
        <position position="177"/>
    </location>
    <ligand>
        <name>phosphoenolpyruvate</name>
        <dbReference type="ChEBI" id="CHEBI:58702"/>
    </ligand>
</feature>
<evidence type="ECO:0000256" key="7">
    <source>
        <dbReference type="ARBA" id="ARBA00023141"/>
    </source>
</evidence>
<organism evidence="11 12">
    <name type="scientific">Alkaliphilus serpentinus</name>
    <dbReference type="NCBI Taxonomy" id="1482731"/>
    <lineage>
        <taxon>Bacteria</taxon>
        <taxon>Bacillati</taxon>
        <taxon>Bacillota</taxon>
        <taxon>Clostridia</taxon>
        <taxon>Peptostreptococcales</taxon>
        <taxon>Natronincolaceae</taxon>
        <taxon>Alkaliphilus</taxon>
    </lineage>
</organism>
<gene>
    <name evidence="9 11" type="primary">aroA</name>
    <name evidence="11" type="ORF">F8153_13295</name>
</gene>
<dbReference type="FunFam" id="3.65.10.10:FF:000006">
    <property type="entry name" value="3-phosphoshikimate 1-carboxyvinyltransferase"/>
    <property type="match status" value="1"/>
</dbReference>
<dbReference type="HAMAP" id="MF_00210">
    <property type="entry name" value="EPSP_synth"/>
    <property type="match status" value="1"/>
</dbReference>
<dbReference type="PROSITE" id="PS00104">
    <property type="entry name" value="EPSP_SYNTHASE_1"/>
    <property type="match status" value="1"/>
</dbReference>
<evidence type="ECO:0000256" key="4">
    <source>
        <dbReference type="ARBA" id="ARBA00022490"/>
    </source>
</evidence>
<dbReference type="UniPathway" id="UPA00053">
    <property type="reaction ID" value="UER00089"/>
</dbReference>
<comment type="function">
    <text evidence="1 9">Catalyzes the transfer of the enolpyruvyl moiety of phosphoenolpyruvate (PEP) to the 5-hydroxyl of shikimate-3-phosphate (S3P) to produce enolpyruvyl shikimate-3-phosphate and inorganic phosphate.</text>
</comment>
<dbReference type="GO" id="GO:0003866">
    <property type="term" value="F:3-phosphoshikimate 1-carboxyvinyltransferase activity"/>
    <property type="evidence" value="ECO:0007669"/>
    <property type="project" value="UniProtKB-UniRule"/>
</dbReference>
<comment type="caution">
    <text evidence="9">Lacks conserved residue(s) required for the propagation of feature annotation.</text>
</comment>
<feature type="binding site" evidence="9">
    <location>
        <position position="35"/>
    </location>
    <ligand>
        <name>3-phosphoshikimate</name>
        <dbReference type="ChEBI" id="CHEBI:145989"/>
    </ligand>
</feature>
<dbReference type="InterPro" id="IPR006264">
    <property type="entry name" value="EPSP_synthase"/>
</dbReference>
<feature type="binding site" evidence="9">
    <location>
        <position position="349"/>
    </location>
    <ligand>
        <name>3-phosphoshikimate</name>
        <dbReference type="ChEBI" id="CHEBI:145989"/>
    </ligand>
</feature>
<dbReference type="CDD" id="cd01556">
    <property type="entry name" value="EPSP_synthase"/>
    <property type="match status" value="1"/>
</dbReference>
<dbReference type="PANTHER" id="PTHR21090:SF5">
    <property type="entry name" value="PENTAFUNCTIONAL AROM POLYPEPTIDE"/>
    <property type="match status" value="1"/>
</dbReference>
<dbReference type="RefSeq" id="WP_151866838.1">
    <property type="nucleotide sequence ID" value="NZ_WBZB01000048.1"/>
</dbReference>
<name>A0A833M8P0_9FIRM</name>
<feature type="active site" description="Proton acceptor" evidence="9">
    <location>
        <position position="322"/>
    </location>
</feature>